<feature type="domain" description="FAD dependent oxidoreductase" evidence="7">
    <location>
        <begin position="26"/>
        <end position="351"/>
    </location>
</feature>
<evidence type="ECO:0000259" key="8">
    <source>
        <dbReference type="Pfam" id="PF16901"/>
    </source>
</evidence>
<evidence type="ECO:0000256" key="1">
    <source>
        <dbReference type="ARBA" id="ARBA00001974"/>
    </source>
</evidence>
<dbReference type="SUPFAM" id="SSF51905">
    <property type="entry name" value="FAD/NAD(P)-binding domain"/>
    <property type="match status" value="1"/>
</dbReference>
<evidence type="ECO:0000256" key="4">
    <source>
        <dbReference type="ARBA" id="ARBA00022798"/>
    </source>
</evidence>
<keyword evidence="3" id="KW-0285">Flavoprotein</keyword>
<accession>A0ABW5X275</accession>
<dbReference type="Proteomes" id="UP001597438">
    <property type="component" value="Unassembled WGS sequence"/>
</dbReference>
<keyword evidence="4" id="KW-0319">Glycerol metabolism</keyword>
<dbReference type="Gene3D" id="3.50.50.60">
    <property type="entry name" value="FAD/NAD(P)-binding domain"/>
    <property type="match status" value="1"/>
</dbReference>
<comment type="similarity">
    <text evidence="2">Belongs to the FAD-dependent glycerol-3-phosphate dehydrogenase family.</text>
</comment>
<dbReference type="InterPro" id="IPR031656">
    <property type="entry name" value="DAO_C"/>
</dbReference>
<evidence type="ECO:0000256" key="3">
    <source>
        <dbReference type="ARBA" id="ARBA00022630"/>
    </source>
</evidence>
<dbReference type="InterPro" id="IPR006076">
    <property type="entry name" value="FAD-dep_OxRdtase"/>
</dbReference>
<dbReference type="SUPFAM" id="SSF54373">
    <property type="entry name" value="FAD-linked reductases, C-terminal domain"/>
    <property type="match status" value="1"/>
</dbReference>
<evidence type="ECO:0000256" key="6">
    <source>
        <dbReference type="ARBA" id="ARBA00023002"/>
    </source>
</evidence>
<organism evidence="9 10">
    <name type="scientific">Christiangramia antarctica</name>
    <dbReference type="NCBI Taxonomy" id="2058158"/>
    <lineage>
        <taxon>Bacteria</taxon>
        <taxon>Pseudomonadati</taxon>
        <taxon>Bacteroidota</taxon>
        <taxon>Flavobacteriia</taxon>
        <taxon>Flavobacteriales</taxon>
        <taxon>Flavobacteriaceae</taxon>
        <taxon>Christiangramia</taxon>
    </lineage>
</organism>
<dbReference type="InterPro" id="IPR036188">
    <property type="entry name" value="FAD/NAD-bd_sf"/>
</dbReference>
<evidence type="ECO:0000313" key="9">
    <source>
        <dbReference type="EMBL" id="MFD2832345.1"/>
    </source>
</evidence>
<dbReference type="PRINTS" id="PR01001">
    <property type="entry name" value="FADG3PDH"/>
</dbReference>
<dbReference type="EMBL" id="JBHUOJ010000007">
    <property type="protein sequence ID" value="MFD2832345.1"/>
    <property type="molecule type" value="Genomic_DNA"/>
</dbReference>
<proteinExistence type="inferred from homology"/>
<dbReference type="GO" id="GO:0016491">
    <property type="term" value="F:oxidoreductase activity"/>
    <property type="evidence" value="ECO:0007669"/>
    <property type="project" value="UniProtKB-KW"/>
</dbReference>
<dbReference type="RefSeq" id="WP_251740394.1">
    <property type="nucleotide sequence ID" value="NZ_JBHUOJ010000007.1"/>
</dbReference>
<dbReference type="Gene3D" id="1.10.8.870">
    <property type="entry name" value="Alpha-glycerophosphate oxidase, cap domain"/>
    <property type="match status" value="1"/>
</dbReference>
<feature type="domain" description="Alpha-glycerophosphate oxidase C-terminal" evidence="8">
    <location>
        <begin position="424"/>
        <end position="509"/>
    </location>
</feature>
<evidence type="ECO:0000256" key="2">
    <source>
        <dbReference type="ARBA" id="ARBA00007330"/>
    </source>
</evidence>
<name>A0ABW5X275_9FLAO</name>
<dbReference type="PANTHER" id="PTHR11985:SF35">
    <property type="entry name" value="ANAEROBIC GLYCEROL-3-PHOSPHATE DEHYDROGENASE SUBUNIT A"/>
    <property type="match status" value="1"/>
</dbReference>
<dbReference type="PANTHER" id="PTHR11985">
    <property type="entry name" value="GLYCEROL-3-PHOSPHATE DEHYDROGENASE"/>
    <property type="match status" value="1"/>
</dbReference>
<keyword evidence="10" id="KW-1185">Reference proteome</keyword>
<dbReference type="Pfam" id="PF16901">
    <property type="entry name" value="DAO_C"/>
    <property type="match status" value="1"/>
</dbReference>
<comment type="caution">
    <text evidence="9">The sequence shown here is derived from an EMBL/GenBank/DDBJ whole genome shotgun (WGS) entry which is preliminary data.</text>
</comment>
<dbReference type="Gene3D" id="3.30.9.10">
    <property type="entry name" value="D-Amino Acid Oxidase, subunit A, domain 2"/>
    <property type="match status" value="1"/>
</dbReference>
<dbReference type="InterPro" id="IPR038299">
    <property type="entry name" value="DAO_C_sf"/>
</dbReference>
<evidence type="ECO:0000259" key="7">
    <source>
        <dbReference type="Pfam" id="PF01266"/>
    </source>
</evidence>
<reference evidence="10" key="1">
    <citation type="journal article" date="2019" name="Int. J. Syst. Evol. Microbiol.">
        <title>The Global Catalogue of Microorganisms (GCM) 10K type strain sequencing project: providing services to taxonomists for standard genome sequencing and annotation.</title>
        <authorList>
            <consortium name="The Broad Institute Genomics Platform"/>
            <consortium name="The Broad Institute Genome Sequencing Center for Infectious Disease"/>
            <person name="Wu L."/>
            <person name="Ma J."/>
        </authorList>
    </citation>
    <scope>NUCLEOTIDE SEQUENCE [LARGE SCALE GENOMIC DNA]</scope>
    <source>
        <strain evidence="10">KCTC 52925</strain>
    </source>
</reference>
<keyword evidence="5" id="KW-0274">FAD</keyword>
<dbReference type="InterPro" id="IPR000447">
    <property type="entry name" value="G3P_DH_FAD-dep"/>
</dbReference>
<dbReference type="PROSITE" id="PS00978">
    <property type="entry name" value="FAD_G3PDH_2"/>
    <property type="match status" value="1"/>
</dbReference>
<sequence>MNKFSTSHYLNRHNSLRKLKENAHWDIIIIGGGATGLGVALDASSRGFKTLLLERDDFASGTSSRSTKLAHGGVRYLAQGNLGLVKEALKERGLLLQNAPHLVKMLPFVIPSYKWWEKFYYGIGLKVYDWMAKGLRIGKTEIINTKKVKSLFHNLNLIGLSGGVIYYDGQFDDARLALNIAQTAAENDATLLNYFEVNNLLKKEGKVSGVFAKDLETGESFEVNSKIVINATGVFADSILSLNRKNATPIIKVSQGIHLVLKREFLQSEEALMIPKTSDGRVLFAVPWKDHLLVGTTDTPMKAPSKEPKPLEEEINFILKTLQNYLVKKPTINDVLSVYAGLRPLVVPQDEEKGTKEISRDHKLITDKSKLITITGGKWTTYRKMAEDTVDEAIKVGGLKDISCITENLKIHGFSEKMVPQSDPFYIYGSDAKKIKKLSNEKPGYKEQLHPSFPHIVAEVIWFIRFEMGRTVEDVLARRFRILFLDAQAAVDMAPKIASLLKNELNKDDNWEKEQIAHFKKIAGNYFPKPFKKVKSNKKKEINI</sequence>
<evidence type="ECO:0000313" key="10">
    <source>
        <dbReference type="Proteomes" id="UP001597438"/>
    </source>
</evidence>
<dbReference type="EC" id="1.-.-.-" evidence="9"/>
<comment type="cofactor">
    <cofactor evidence="1">
        <name>FAD</name>
        <dbReference type="ChEBI" id="CHEBI:57692"/>
    </cofactor>
</comment>
<keyword evidence="6 9" id="KW-0560">Oxidoreductase</keyword>
<evidence type="ECO:0000256" key="5">
    <source>
        <dbReference type="ARBA" id="ARBA00022827"/>
    </source>
</evidence>
<gene>
    <name evidence="9" type="ORF">ACFSYS_03540</name>
</gene>
<dbReference type="Pfam" id="PF01266">
    <property type="entry name" value="DAO"/>
    <property type="match status" value="1"/>
</dbReference>
<protein>
    <submittedName>
        <fullName evidence="9">Glycerol-3-phosphate dehydrogenase/oxidase</fullName>
        <ecNumber evidence="9">1.-.-.-</ecNumber>
    </submittedName>
</protein>